<comment type="caution">
    <text evidence="1">The sequence shown here is derived from an EMBL/GenBank/DDBJ whole genome shotgun (WGS) entry which is preliminary data.</text>
</comment>
<name>A0ACC0A111_CATRO</name>
<dbReference type="EMBL" id="CM044707">
    <property type="protein sequence ID" value="KAI5654459.1"/>
    <property type="molecule type" value="Genomic_DNA"/>
</dbReference>
<reference evidence="2" key="1">
    <citation type="journal article" date="2023" name="Nat. Plants">
        <title>Single-cell RNA sequencing provides a high-resolution roadmap for understanding the multicellular compartmentation of specialized metabolism.</title>
        <authorList>
            <person name="Sun S."/>
            <person name="Shen X."/>
            <person name="Li Y."/>
            <person name="Li Y."/>
            <person name="Wang S."/>
            <person name="Li R."/>
            <person name="Zhang H."/>
            <person name="Shen G."/>
            <person name="Guo B."/>
            <person name="Wei J."/>
            <person name="Xu J."/>
            <person name="St-Pierre B."/>
            <person name="Chen S."/>
            <person name="Sun C."/>
        </authorList>
    </citation>
    <scope>NUCLEOTIDE SEQUENCE [LARGE SCALE GENOMIC DNA]</scope>
</reference>
<evidence type="ECO:0000313" key="2">
    <source>
        <dbReference type="Proteomes" id="UP001060085"/>
    </source>
</evidence>
<dbReference type="Proteomes" id="UP001060085">
    <property type="component" value="Linkage Group LG07"/>
</dbReference>
<accession>A0ACC0A111</accession>
<gene>
    <name evidence="1" type="ORF">M9H77_31646</name>
</gene>
<protein>
    <submittedName>
        <fullName evidence="1">Uncharacterized protein</fullName>
    </submittedName>
</protein>
<organism evidence="1 2">
    <name type="scientific">Catharanthus roseus</name>
    <name type="common">Madagascar periwinkle</name>
    <name type="synonym">Vinca rosea</name>
    <dbReference type="NCBI Taxonomy" id="4058"/>
    <lineage>
        <taxon>Eukaryota</taxon>
        <taxon>Viridiplantae</taxon>
        <taxon>Streptophyta</taxon>
        <taxon>Embryophyta</taxon>
        <taxon>Tracheophyta</taxon>
        <taxon>Spermatophyta</taxon>
        <taxon>Magnoliopsida</taxon>
        <taxon>eudicotyledons</taxon>
        <taxon>Gunneridae</taxon>
        <taxon>Pentapetalae</taxon>
        <taxon>asterids</taxon>
        <taxon>lamiids</taxon>
        <taxon>Gentianales</taxon>
        <taxon>Apocynaceae</taxon>
        <taxon>Rauvolfioideae</taxon>
        <taxon>Vinceae</taxon>
        <taxon>Catharanthinae</taxon>
        <taxon>Catharanthus</taxon>
    </lineage>
</organism>
<evidence type="ECO:0000313" key="1">
    <source>
        <dbReference type="EMBL" id="KAI5654459.1"/>
    </source>
</evidence>
<proteinExistence type="predicted"/>
<sequence>MKSLQYWLTAMEKHKPYIVMVIIQFIYTAMSLFSKAAISHGMKPSVFVSYRQAFATLALCPFAFFFESRKSPPLTFKLLCKICLISLFGVTLSLNLYYEGMNYTSATFATAITNTIPAMVFVMAVCLRMESLAITKWHGIAKVLGSIIGISGAMVFTFYKGPALYPENGKELSHNSSSKVYTKEEWIKGAILMLGANFTWSLWLIMQAPILKQYPAKLRLTTLQCCFSCIISTLYGACVERDISSWKIGWNVHLFSVAYCGIVVTGLTYWLQVWVVHKKGPVFTSIFSPLALILTAVFSALLFKETLHWGSVVAAVLLVAGLYSFLWGKNQESRQFLINNAEEKSSNQVKEDLPLECIVCTPGANDEITQEGK</sequence>
<keyword evidence="2" id="KW-1185">Reference proteome</keyword>